<keyword evidence="2" id="KW-1185">Reference proteome</keyword>
<accession>A0ABY8BTA9</accession>
<dbReference type="Pfam" id="PF11848">
    <property type="entry name" value="DUF3368"/>
    <property type="match status" value="1"/>
</dbReference>
<evidence type="ECO:0008006" key="3">
    <source>
        <dbReference type="Google" id="ProtNLM"/>
    </source>
</evidence>
<reference evidence="1 2" key="1">
    <citation type="submission" date="2022-11" db="EMBL/GenBank/DDBJ databases">
        <authorList>
            <person name="Siebert D."/>
            <person name="Busche T."/>
            <person name="Saydam E."/>
            <person name="Kalinowski J."/>
            <person name="Ruckert C."/>
            <person name="Blombach B."/>
        </authorList>
    </citation>
    <scope>NUCLEOTIDE SEQUENCE [LARGE SCALE GENOMIC DNA]</scope>
    <source>
        <strain evidence="1 2">DSM 1083</strain>
    </source>
</reference>
<evidence type="ECO:0000313" key="2">
    <source>
        <dbReference type="Proteomes" id="UP001213907"/>
    </source>
</evidence>
<name>A0ABY8BTA9_AFICR</name>
<sequence length="219" mass="24165">MSYSSSLIDVADSLVLDTSVLINLHACMYGERILSALPNHIVISDVVAGELELEASRRDGEYSFLNSLITNGIVTLVSLTETEFEVFQTLTSTTPSLDDGEAATIAVAACRNYLPVLDERKGRSRVPANCDGNLPCWSLDIFQHPQVIEILGVPDSTEALYLALRKGRMRVHEDHCDHVVGLIGVQRALECNSLPGYKFRQQEWQAVTLLERSLTTTSE</sequence>
<dbReference type="InterPro" id="IPR021799">
    <property type="entry name" value="PIN-like_prokaryotic"/>
</dbReference>
<dbReference type="Proteomes" id="UP001213907">
    <property type="component" value="Chromosome"/>
</dbReference>
<gene>
    <name evidence="1" type="ORF">AFIC_000114</name>
</gene>
<protein>
    <recommendedName>
        <fullName evidence="3">DNA-binding protein</fullName>
    </recommendedName>
</protein>
<evidence type="ECO:0000313" key="1">
    <source>
        <dbReference type="EMBL" id="WEF51672.1"/>
    </source>
</evidence>
<dbReference type="EMBL" id="CP113162">
    <property type="protein sequence ID" value="WEF51672.1"/>
    <property type="molecule type" value="Genomic_DNA"/>
</dbReference>
<proteinExistence type="predicted"/>
<organism evidence="1 2">
    <name type="scientific">Afipia carboxydohydrogena</name>
    <name type="common">Pseudomonas carboxydohydrogena</name>
    <dbReference type="NCBI Taxonomy" id="290"/>
    <lineage>
        <taxon>Bacteria</taxon>
        <taxon>Pseudomonadati</taxon>
        <taxon>Pseudomonadota</taxon>
        <taxon>Alphaproteobacteria</taxon>
        <taxon>Hyphomicrobiales</taxon>
        <taxon>Nitrobacteraceae</taxon>
        <taxon>Afipia</taxon>
    </lineage>
</organism>
<dbReference type="RefSeq" id="WP_275247262.1">
    <property type="nucleotide sequence ID" value="NZ_BAABDX010000001.1"/>
</dbReference>